<protein>
    <recommendedName>
        <fullName evidence="5">YbbR-like protein</fullName>
    </recommendedName>
</protein>
<dbReference type="Pfam" id="PF07949">
    <property type="entry name" value="YbbR"/>
    <property type="match status" value="1"/>
</dbReference>
<evidence type="ECO:0000313" key="1">
    <source>
        <dbReference type="EMBL" id="ATA90710.1"/>
    </source>
</evidence>
<dbReference type="EMBL" id="CP022388">
    <property type="protein sequence ID" value="ATA90710.1"/>
    <property type="molecule type" value="Genomic_DNA"/>
</dbReference>
<dbReference type="Proteomes" id="UP000243136">
    <property type="component" value="Chromosome"/>
</dbReference>
<reference evidence="1" key="2">
    <citation type="journal article" date="2017" name="Genome Announc.">
        <title>Twelve Complete Reference Genomes of Clinical Isolates in the Capnocytophaga Genus.</title>
        <authorList>
            <person name="Villarma A."/>
            <person name="Gulvik C.A."/>
            <person name="Rowe L.A."/>
            <person name="Sheth M."/>
            <person name="Juieng P."/>
            <person name="Nicholson A.C."/>
            <person name="Loparev V.N."/>
            <person name="McQuiston J.R."/>
        </authorList>
    </citation>
    <scope>NUCLEOTIDE SEQUENCE</scope>
    <source>
        <strain evidence="1">H5594</strain>
    </source>
</reference>
<gene>
    <name evidence="2" type="ORF">CCAN12_360003</name>
    <name evidence="1" type="ORF">CGC56_00090</name>
</gene>
<name>A0A0B7IAG6_9FLAO</name>
<dbReference type="EMBL" id="CDOE01000030">
    <property type="protein sequence ID" value="CEN33174.1"/>
    <property type="molecule type" value="Genomic_DNA"/>
</dbReference>
<dbReference type="AlphaFoldDB" id="A0A0B7IAG6"/>
<evidence type="ECO:0000313" key="4">
    <source>
        <dbReference type="Proteomes" id="UP000243136"/>
    </source>
</evidence>
<dbReference type="PANTHER" id="PTHR37804">
    <property type="entry name" value="CDAA REGULATORY PROTEIN CDAR"/>
    <property type="match status" value="1"/>
</dbReference>
<accession>A0A0B7IAG6</accession>
<dbReference type="GeneID" id="69581412"/>
<dbReference type="InterPro" id="IPR053154">
    <property type="entry name" value="c-di-AMP_regulator"/>
</dbReference>
<sequence>MQRIKVFFLNKKTLRFTICFMVALSLWVLAKLSKTTRKELTVAINVTNVPDDLFLIDNQSNHIKLLAEGTGFSLLNFQNKKVTEILNFQDLKKIGKNAYQLTENIGGKLKSKYLSEFKIQSTYSDSIFLTLEPRFTKKIPVQVHSQLNFEKEFQLREFQLQPDSVLVTGVKSVLDTITQINLQIHKKKSINETFEQSFTLKNSDSVHYLTPKVKVKTIVEKVSERILQVPIYVINAPENTQVKVFPTQVSVLCVGNFETLKELNPANVRVEADYENKNEQGSSLYLKVKTEIKGIKFSFLKENKVDFLIRKL</sequence>
<dbReference type="Proteomes" id="UP000044026">
    <property type="component" value="Unassembled WGS sequence"/>
</dbReference>
<organism evidence="1 4">
    <name type="scientific">Capnocytophaga canimorsus</name>
    <dbReference type="NCBI Taxonomy" id="28188"/>
    <lineage>
        <taxon>Bacteria</taxon>
        <taxon>Pseudomonadati</taxon>
        <taxon>Bacteroidota</taxon>
        <taxon>Flavobacteriia</taxon>
        <taxon>Flavobacteriales</taxon>
        <taxon>Flavobacteriaceae</taxon>
        <taxon>Capnocytophaga</taxon>
    </lineage>
</organism>
<evidence type="ECO:0000313" key="2">
    <source>
        <dbReference type="EMBL" id="CEN33174.1"/>
    </source>
</evidence>
<dbReference type="InterPro" id="IPR012505">
    <property type="entry name" value="YbbR"/>
</dbReference>
<evidence type="ECO:0008006" key="5">
    <source>
        <dbReference type="Google" id="ProtNLM"/>
    </source>
</evidence>
<reference evidence="2 3" key="1">
    <citation type="submission" date="2015-01" db="EMBL/GenBank/DDBJ databases">
        <authorList>
            <person name="MANFREDI Pablo"/>
        </authorList>
    </citation>
    <scope>NUCLEOTIDE SEQUENCE [LARGE SCALE GENOMIC DNA]</scope>
    <source>
        <strain evidence="2 3">Cc12</strain>
    </source>
</reference>
<dbReference type="Gene3D" id="2.170.120.30">
    <property type="match status" value="1"/>
</dbReference>
<dbReference type="RefSeq" id="WP_041998779.1">
    <property type="nucleotide sequence ID" value="NZ_CP022382.1"/>
</dbReference>
<dbReference type="Gene3D" id="2.170.120.40">
    <property type="entry name" value="YbbR-like domain"/>
    <property type="match status" value="1"/>
</dbReference>
<dbReference type="PANTHER" id="PTHR37804:SF1">
    <property type="entry name" value="CDAA REGULATORY PROTEIN CDAR"/>
    <property type="match status" value="1"/>
</dbReference>
<evidence type="ECO:0000313" key="3">
    <source>
        <dbReference type="Proteomes" id="UP000044026"/>
    </source>
</evidence>
<reference evidence="4" key="3">
    <citation type="submission" date="2017-06" db="EMBL/GenBank/DDBJ databases">
        <title>Capnocytophaga spp. assemblies.</title>
        <authorList>
            <person name="Gulvik C.A."/>
        </authorList>
    </citation>
    <scope>NUCLEOTIDE SEQUENCE [LARGE SCALE GENOMIC DNA]</scope>
    <source>
        <strain evidence="4">H5594</strain>
    </source>
</reference>
<proteinExistence type="predicted"/>